<protein>
    <submittedName>
        <fullName evidence="2">Uncharacterized protein</fullName>
    </submittedName>
</protein>
<dbReference type="Proteomes" id="UP000543598">
    <property type="component" value="Unassembled WGS sequence"/>
</dbReference>
<feature type="compositionally biased region" description="Low complexity" evidence="1">
    <location>
        <begin position="18"/>
        <end position="27"/>
    </location>
</feature>
<organism evidence="2 3">
    <name type="scientific">Microbacterium ulmi</name>
    <dbReference type="NCBI Taxonomy" id="179095"/>
    <lineage>
        <taxon>Bacteria</taxon>
        <taxon>Bacillati</taxon>
        <taxon>Actinomycetota</taxon>
        <taxon>Actinomycetes</taxon>
        <taxon>Micrococcales</taxon>
        <taxon>Microbacteriaceae</taxon>
        <taxon>Microbacterium</taxon>
    </lineage>
</organism>
<dbReference type="RefSeq" id="WP_170283209.1">
    <property type="nucleotide sequence ID" value="NZ_JABEMB010000007.1"/>
</dbReference>
<feature type="region of interest" description="Disordered" evidence="1">
    <location>
        <begin position="1"/>
        <end position="27"/>
    </location>
</feature>
<keyword evidence="3" id="KW-1185">Reference proteome</keyword>
<sequence length="85" mass="9580">MFLTRARPISLSADELGADPAAAQQPQRDPIDVDAWVRFPETPVRVCGRAVAWTDRAVCVEFTMKDRATHRAWVWASAVDRRSAR</sequence>
<evidence type="ECO:0000313" key="2">
    <source>
        <dbReference type="EMBL" id="NNH03579.1"/>
    </source>
</evidence>
<evidence type="ECO:0000256" key="1">
    <source>
        <dbReference type="SAM" id="MobiDB-lite"/>
    </source>
</evidence>
<dbReference type="AlphaFoldDB" id="A0A7Y2M0K4"/>
<evidence type="ECO:0000313" key="3">
    <source>
        <dbReference type="Proteomes" id="UP000543598"/>
    </source>
</evidence>
<name>A0A7Y2M0K4_9MICO</name>
<reference evidence="2 3" key="1">
    <citation type="submission" date="2020-05" db="EMBL/GenBank/DDBJ databases">
        <title>MicrobeNet Type strains.</title>
        <authorList>
            <person name="Nicholson A.C."/>
        </authorList>
    </citation>
    <scope>NUCLEOTIDE SEQUENCE [LARGE SCALE GENOMIC DNA]</scope>
    <source>
        <strain evidence="2 3">JCM 14282</strain>
    </source>
</reference>
<comment type="caution">
    <text evidence="2">The sequence shown here is derived from an EMBL/GenBank/DDBJ whole genome shotgun (WGS) entry which is preliminary data.</text>
</comment>
<accession>A0A7Y2M0K4</accession>
<dbReference type="EMBL" id="JABEMB010000007">
    <property type="protein sequence ID" value="NNH03579.1"/>
    <property type="molecule type" value="Genomic_DNA"/>
</dbReference>
<gene>
    <name evidence="2" type="ORF">HLA99_06900</name>
</gene>
<proteinExistence type="predicted"/>